<evidence type="ECO:0000256" key="3">
    <source>
        <dbReference type="ARBA" id="ARBA00022692"/>
    </source>
</evidence>
<protein>
    <submittedName>
        <fullName evidence="7">ABC transporter permease</fullName>
    </submittedName>
</protein>
<feature type="transmembrane region" description="Helical" evidence="6">
    <location>
        <begin position="266"/>
        <end position="286"/>
    </location>
</feature>
<comment type="caution">
    <text evidence="7">The sequence shown here is derived from an EMBL/GenBank/DDBJ whole genome shotgun (WGS) entry which is preliminary data.</text>
</comment>
<feature type="transmembrane region" description="Helical" evidence="6">
    <location>
        <begin position="120"/>
        <end position="140"/>
    </location>
</feature>
<dbReference type="Proteomes" id="UP001595699">
    <property type="component" value="Unassembled WGS sequence"/>
</dbReference>
<evidence type="ECO:0000256" key="2">
    <source>
        <dbReference type="ARBA" id="ARBA00022475"/>
    </source>
</evidence>
<accession>A0ABV7YAD7</accession>
<reference evidence="8" key="1">
    <citation type="journal article" date="2019" name="Int. J. Syst. Evol. Microbiol.">
        <title>The Global Catalogue of Microorganisms (GCM) 10K type strain sequencing project: providing services to taxonomists for standard genome sequencing and annotation.</title>
        <authorList>
            <consortium name="The Broad Institute Genomics Platform"/>
            <consortium name="The Broad Institute Genome Sequencing Center for Infectious Disease"/>
            <person name="Wu L."/>
            <person name="Ma J."/>
        </authorList>
    </citation>
    <scope>NUCLEOTIDE SEQUENCE [LARGE SCALE GENOMIC DNA]</scope>
    <source>
        <strain evidence="8">CGMCC 4.7241</strain>
    </source>
</reference>
<keyword evidence="3 6" id="KW-0812">Transmembrane</keyword>
<feature type="transmembrane region" description="Helical" evidence="6">
    <location>
        <begin position="87"/>
        <end position="113"/>
    </location>
</feature>
<dbReference type="CDD" id="cd06579">
    <property type="entry name" value="TM_PBP1_transp_AraH_like"/>
    <property type="match status" value="1"/>
</dbReference>
<evidence type="ECO:0000313" key="7">
    <source>
        <dbReference type="EMBL" id="MFC3762103.1"/>
    </source>
</evidence>
<evidence type="ECO:0000256" key="5">
    <source>
        <dbReference type="ARBA" id="ARBA00023136"/>
    </source>
</evidence>
<feature type="transmembrane region" description="Helical" evidence="6">
    <location>
        <begin position="160"/>
        <end position="179"/>
    </location>
</feature>
<evidence type="ECO:0000256" key="6">
    <source>
        <dbReference type="SAM" id="Phobius"/>
    </source>
</evidence>
<dbReference type="EMBL" id="JBHRZH010000012">
    <property type="protein sequence ID" value="MFC3762103.1"/>
    <property type="molecule type" value="Genomic_DNA"/>
</dbReference>
<evidence type="ECO:0000313" key="8">
    <source>
        <dbReference type="Proteomes" id="UP001595699"/>
    </source>
</evidence>
<feature type="transmembrane region" description="Helical" evidence="6">
    <location>
        <begin position="32"/>
        <end position="50"/>
    </location>
</feature>
<keyword evidence="8" id="KW-1185">Reference proteome</keyword>
<feature type="transmembrane region" description="Helical" evidence="6">
    <location>
        <begin position="9"/>
        <end position="26"/>
    </location>
</feature>
<dbReference type="Pfam" id="PF02653">
    <property type="entry name" value="BPD_transp_2"/>
    <property type="match status" value="1"/>
</dbReference>
<sequence>MTRTLRRSAWTGAVTVIFALLLVWNITQVPTFGAFEIQTLLASTLALAYLAMAQSVVVIGGGIDLSVGAMLVLINCLSARFMEGTSFGGSLLVAAGCLAVAAGIGALTGFVINVSKVPDIIVTLATSFVLGGVALFVLPSPGGGASPGFQALVLGADGTAWWPALACLVVPLLVIWLPLRRSKAGIAIFAVGSDSNAAFLSGVNPLQTKVVSYTVSGLFCGLAGLASTAFTAGGSPQATIAVTSTLASVAAIVLGGVALTGGVGGLVGPVIAVWCLYLIPNIMLGLGVDPSYGQVVGGVVVVVVVMVGGWLRLGRGKPA</sequence>
<feature type="transmembrane region" description="Helical" evidence="6">
    <location>
        <begin position="57"/>
        <end position="81"/>
    </location>
</feature>
<evidence type="ECO:0000256" key="1">
    <source>
        <dbReference type="ARBA" id="ARBA00004651"/>
    </source>
</evidence>
<comment type="subcellular location">
    <subcellularLocation>
        <location evidence="1">Cell membrane</location>
        <topology evidence="1">Multi-pass membrane protein</topology>
    </subcellularLocation>
</comment>
<dbReference type="PANTHER" id="PTHR32196">
    <property type="entry name" value="ABC TRANSPORTER PERMEASE PROTEIN YPHD-RELATED-RELATED"/>
    <property type="match status" value="1"/>
</dbReference>
<feature type="transmembrane region" description="Helical" evidence="6">
    <location>
        <begin position="210"/>
        <end position="232"/>
    </location>
</feature>
<evidence type="ECO:0000256" key="4">
    <source>
        <dbReference type="ARBA" id="ARBA00022989"/>
    </source>
</evidence>
<proteinExistence type="predicted"/>
<keyword evidence="2" id="KW-1003">Cell membrane</keyword>
<dbReference type="InterPro" id="IPR001851">
    <property type="entry name" value="ABC_transp_permease"/>
</dbReference>
<feature type="transmembrane region" description="Helical" evidence="6">
    <location>
        <begin position="292"/>
        <end position="313"/>
    </location>
</feature>
<name>A0ABV7YAD7_9ACTN</name>
<keyword evidence="5 6" id="KW-0472">Membrane</keyword>
<feature type="transmembrane region" description="Helical" evidence="6">
    <location>
        <begin position="238"/>
        <end position="259"/>
    </location>
</feature>
<organism evidence="7 8">
    <name type="scientific">Tenggerimyces flavus</name>
    <dbReference type="NCBI Taxonomy" id="1708749"/>
    <lineage>
        <taxon>Bacteria</taxon>
        <taxon>Bacillati</taxon>
        <taxon>Actinomycetota</taxon>
        <taxon>Actinomycetes</taxon>
        <taxon>Propionibacteriales</taxon>
        <taxon>Nocardioidaceae</taxon>
        <taxon>Tenggerimyces</taxon>
    </lineage>
</organism>
<dbReference type="RefSeq" id="WP_205120647.1">
    <property type="nucleotide sequence ID" value="NZ_JAFBCM010000001.1"/>
</dbReference>
<keyword evidence="4 6" id="KW-1133">Transmembrane helix</keyword>
<gene>
    <name evidence="7" type="ORF">ACFOUW_14775</name>
</gene>